<sequence length="113" mass="12557">MPGNNKVRFFFYLIFFYFCFRVTASVYVSLVHGPNHVLRNLPTQTTGGQEKEFTIQPVPGADQQNQGQIDPKFAPFKANPGPVRQDLGGVPFEGTKEDRQARAAELNKKGGAN</sequence>
<evidence type="ECO:0000313" key="3">
    <source>
        <dbReference type="Proteomes" id="UP000034841"/>
    </source>
</evidence>
<dbReference type="OrthoDB" id="2532734at2759"/>
<evidence type="ECO:0000256" key="1">
    <source>
        <dbReference type="SAM" id="Phobius"/>
    </source>
</evidence>
<reference evidence="2 3" key="1">
    <citation type="submission" date="2015-04" db="EMBL/GenBank/DDBJ databases">
        <title>Genome sequence of Ceratocystis platani, a major pathogen of plane trees.</title>
        <authorList>
            <person name="Belbahri L."/>
        </authorList>
    </citation>
    <scope>NUCLEOTIDE SEQUENCE [LARGE SCALE GENOMIC DNA]</scope>
    <source>
        <strain evidence="2 3">CFO</strain>
    </source>
</reference>
<dbReference type="AlphaFoldDB" id="A0A0F8B731"/>
<gene>
    <name evidence="2" type="ORF">CFO_g972</name>
</gene>
<comment type="caution">
    <text evidence="2">The sequence shown here is derived from an EMBL/GenBank/DDBJ whole genome shotgun (WGS) entry which is preliminary data.</text>
</comment>
<keyword evidence="3" id="KW-1185">Reference proteome</keyword>
<accession>A0A0F8B731</accession>
<keyword evidence="1" id="KW-0812">Transmembrane</keyword>
<proteinExistence type="predicted"/>
<evidence type="ECO:0000313" key="2">
    <source>
        <dbReference type="EMBL" id="KKF96665.1"/>
    </source>
</evidence>
<protein>
    <submittedName>
        <fullName evidence="2">Uncharacterized protein</fullName>
    </submittedName>
</protein>
<organism evidence="2 3">
    <name type="scientific">Ceratocystis fimbriata f. sp. platani</name>
    <dbReference type="NCBI Taxonomy" id="88771"/>
    <lineage>
        <taxon>Eukaryota</taxon>
        <taxon>Fungi</taxon>
        <taxon>Dikarya</taxon>
        <taxon>Ascomycota</taxon>
        <taxon>Pezizomycotina</taxon>
        <taxon>Sordariomycetes</taxon>
        <taxon>Hypocreomycetidae</taxon>
        <taxon>Microascales</taxon>
        <taxon>Ceratocystidaceae</taxon>
        <taxon>Ceratocystis</taxon>
    </lineage>
</organism>
<keyword evidence="1" id="KW-1133">Transmembrane helix</keyword>
<feature type="transmembrane region" description="Helical" evidence="1">
    <location>
        <begin position="9"/>
        <end position="30"/>
    </location>
</feature>
<keyword evidence="1" id="KW-0472">Membrane</keyword>
<dbReference type="EMBL" id="LBBL01000032">
    <property type="protein sequence ID" value="KKF96665.1"/>
    <property type="molecule type" value="Genomic_DNA"/>
</dbReference>
<name>A0A0F8B731_CERFI</name>
<dbReference type="Proteomes" id="UP000034841">
    <property type="component" value="Unassembled WGS sequence"/>
</dbReference>